<organism evidence="1">
    <name type="scientific">marine sediment metagenome</name>
    <dbReference type="NCBI Taxonomy" id="412755"/>
    <lineage>
        <taxon>unclassified sequences</taxon>
        <taxon>metagenomes</taxon>
        <taxon>ecological metagenomes</taxon>
    </lineage>
</organism>
<name>A0A0F8XQX1_9ZZZZ</name>
<sequence length="344" mass="34958">SGTLAQVLANGNTAGGTALLAAVGTAALPGLAFEGFPDDGIIHEADGEIGVSIGGTRVVRFRSFGVDVERSGGKIINLNNTYFESDVLESGTVIRLSRAKGTLASPGNVIDGTELGTIQFEGNVSGFKRASVIMAQTDGTPSVSSMPGRLMFRTTPVGNNGASLGVEALRINSSQQTLLIAGTAALPALAHILDPDSGRFNPSANVLAWATGGAEGMRLNAAGQLLIGATSSTASELLHVAGAVVIAGKLTVGGVIDPTQLLLTGADKKLGATDAGPLYLAPFADSTTAIQVRKADDTTVVATFDTINSWLGIGIVPTVALDIVPSSLMAQKTGEPPTPERTWP</sequence>
<proteinExistence type="predicted"/>
<gene>
    <name evidence="1" type="ORF">LCGC14_2992800</name>
</gene>
<reference evidence="1" key="1">
    <citation type="journal article" date="2015" name="Nature">
        <title>Complex archaea that bridge the gap between prokaryotes and eukaryotes.</title>
        <authorList>
            <person name="Spang A."/>
            <person name="Saw J.H."/>
            <person name="Jorgensen S.L."/>
            <person name="Zaremba-Niedzwiedzka K."/>
            <person name="Martijn J."/>
            <person name="Lind A.E."/>
            <person name="van Eijk R."/>
            <person name="Schleper C."/>
            <person name="Guy L."/>
            <person name="Ettema T.J."/>
        </authorList>
    </citation>
    <scope>NUCLEOTIDE SEQUENCE</scope>
</reference>
<feature type="non-terminal residue" evidence="1">
    <location>
        <position position="1"/>
    </location>
</feature>
<accession>A0A0F8XQX1</accession>
<dbReference type="AlphaFoldDB" id="A0A0F8XQX1"/>
<protein>
    <submittedName>
        <fullName evidence="1">Uncharacterized protein</fullName>
    </submittedName>
</protein>
<comment type="caution">
    <text evidence="1">The sequence shown here is derived from an EMBL/GenBank/DDBJ whole genome shotgun (WGS) entry which is preliminary data.</text>
</comment>
<evidence type="ECO:0000313" key="1">
    <source>
        <dbReference type="EMBL" id="KKK63585.1"/>
    </source>
</evidence>
<dbReference type="EMBL" id="LAZR01061436">
    <property type="protein sequence ID" value="KKK63585.1"/>
    <property type="molecule type" value="Genomic_DNA"/>
</dbReference>